<keyword evidence="2" id="KW-1185">Reference proteome</keyword>
<proteinExistence type="predicted"/>
<evidence type="ECO:0000313" key="2">
    <source>
        <dbReference type="Proteomes" id="UP001595847"/>
    </source>
</evidence>
<organism evidence="1 2">
    <name type="scientific">Nocardiopsis sediminis</name>
    <dbReference type="NCBI Taxonomy" id="1778267"/>
    <lineage>
        <taxon>Bacteria</taxon>
        <taxon>Bacillati</taxon>
        <taxon>Actinomycetota</taxon>
        <taxon>Actinomycetes</taxon>
        <taxon>Streptosporangiales</taxon>
        <taxon>Nocardiopsidaceae</taxon>
        <taxon>Nocardiopsis</taxon>
    </lineage>
</organism>
<reference evidence="2" key="1">
    <citation type="journal article" date="2019" name="Int. J. Syst. Evol. Microbiol.">
        <title>The Global Catalogue of Microorganisms (GCM) 10K type strain sequencing project: providing services to taxonomists for standard genome sequencing and annotation.</title>
        <authorList>
            <consortium name="The Broad Institute Genomics Platform"/>
            <consortium name="The Broad Institute Genome Sequencing Center for Infectious Disease"/>
            <person name="Wu L."/>
            <person name="Ma J."/>
        </authorList>
    </citation>
    <scope>NUCLEOTIDE SEQUENCE [LARGE SCALE GENOMIC DNA]</scope>
    <source>
        <strain evidence="2">TBRC 1826</strain>
    </source>
</reference>
<name>A0ABV8FK46_9ACTN</name>
<protein>
    <submittedName>
        <fullName evidence="1">Type I-C CRISPR-associated protein Cas8c/Csd1</fullName>
    </submittedName>
</protein>
<gene>
    <name evidence="1" type="primary">cas8c</name>
    <name evidence="1" type="ORF">ACFOVU_11350</name>
</gene>
<accession>A0ABV8FK46</accession>
<dbReference type="Proteomes" id="UP001595847">
    <property type="component" value="Unassembled WGS sequence"/>
</dbReference>
<dbReference type="RefSeq" id="WP_378532631.1">
    <property type="nucleotide sequence ID" value="NZ_JBHSBH010000007.1"/>
</dbReference>
<comment type="caution">
    <text evidence="1">The sequence shown here is derived from an EMBL/GenBank/DDBJ whole genome shotgun (WGS) entry which is preliminary data.</text>
</comment>
<dbReference type="NCBIfam" id="TIGR01863">
    <property type="entry name" value="cas_Csd1"/>
    <property type="match status" value="1"/>
</dbReference>
<dbReference type="InterPro" id="IPR010144">
    <property type="entry name" value="CRISPR-assoc_prot_Csd1-typ"/>
</dbReference>
<dbReference type="EMBL" id="JBHSBH010000007">
    <property type="protein sequence ID" value="MFC3996516.1"/>
    <property type="molecule type" value="Genomic_DNA"/>
</dbReference>
<sequence>MLLKALADHARHVPGLPPPNYRIRTLRWAITIDAHGHALDRDAQGRAVITDLADADHTHGIRIPAPYVYRSGNKPPPLLLVDKLQYVLAMPAGDSPKDENEANRRNDTYLDLLNTWADTEPGDPATGPVLAFFGRGDHLNAVIPPHAKPTDPIAVRIAGQDWPHLGTTAQECWQRTVTARKSAPGNTGICLSCAQQAPLLDSLPEPIKSGAIPAAAGSTRDAQLLSVNTPAQGRGGRTQLADIPLCLRCGGQAAAVLNALLADDNHRHRSADAVTVWWMKKPASINPLRSVREARPSDVAAIFTELHKARSGYATTAIDPNAFYALTLSANESRVIIRDWIDTPLTAALEHITAWFSDHEIADWRSDAPSKAPLWMMAHSLGRGHDTDNGWRYISGSQPDHAERDLMTAALHGRRPRRHLLHHLNHRIGADGRIDHPRAALLRLMLNRINSSTGRQVPPVLDPDQTDPAYVAGRMFAVLESLQHRALRDRETGEGPNTTIADKLLGSAKGRPRARMEPLLGKAQGHLRRLRTSKHGSDNAAAGAFFTQLCTLHDLLHEPLPDILDHQGQALFSLGYYQQHSHDMKQRRDRTTTDS</sequence>
<evidence type="ECO:0000313" key="1">
    <source>
        <dbReference type="EMBL" id="MFC3996516.1"/>
    </source>
</evidence>
<dbReference type="Pfam" id="PF09709">
    <property type="entry name" value="Cas_Csd1"/>
    <property type="match status" value="1"/>
</dbReference>